<proteinExistence type="predicted"/>
<dbReference type="Proteomes" id="UP000046395">
    <property type="component" value="Unassembled WGS sequence"/>
</dbReference>
<dbReference type="AlphaFoldDB" id="A0A5S6QY98"/>
<keyword evidence="1" id="KW-1185">Reference proteome</keyword>
<reference evidence="2" key="1">
    <citation type="submission" date="2019-12" db="UniProtKB">
        <authorList>
            <consortium name="WormBaseParasite"/>
        </authorList>
    </citation>
    <scope>IDENTIFICATION</scope>
</reference>
<sequence length="261" mass="29292">MDMTIDMESTLHAVECVALQQQIHRLTASTSARQKTTLKKKLENLYCKHTWEFPRSIRKNNNRTCSSSLLGKVVVNLSSTALDDTQKSILSNGLNIVPTPKFPPILDIIASTEKSLSNADQRTADTIKSCISTILLPRHNIKFNITLIERRTLRDLKKNNTILITKADKGNVVVILDRKTNDVTLSYIRRYIYFTSNSKCPELYGLPKIHKPGTPLRPVTDGYSSAMAQMMFFPVESSTPVLVDQNPLLQNYTAASSLHIS</sequence>
<evidence type="ECO:0000313" key="1">
    <source>
        <dbReference type="Proteomes" id="UP000046395"/>
    </source>
</evidence>
<protein>
    <submittedName>
        <fullName evidence="2">Uncharacterized protein</fullName>
    </submittedName>
</protein>
<dbReference type="WBParaSite" id="TMUE_3000012235.1">
    <property type="protein sequence ID" value="TMUE_3000012235.1"/>
    <property type="gene ID" value="WBGene00301510"/>
</dbReference>
<evidence type="ECO:0000313" key="2">
    <source>
        <dbReference type="WBParaSite" id="TMUE_3000012235.1"/>
    </source>
</evidence>
<accession>A0A5S6QY98</accession>
<organism evidence="1 2">
    <name type="scientific">Trichuris muris</name>
    <name type="common">Mouse whipworm</name>
    <dbReference type="NCBI Taxonomy" id="70415"/>
    <lineage>
        <taxon>Eukaryota</taxon>
        <taxon>Metazoa</taxon>
        <taxon>Ecdysozoa</taxon>
        <taxon>Nematoda</taxon>
        <taxon>Enoplea</taxon>
        <taxon>Dorylaimia</taxon>
        <taxon>Trichinellida</taxon>
        <taxon>Trichuridae</taxon>
        <taxon>Trichuris</taxon>
    </lineage>
</organism>
<name>A0A5S6QY98_TRIMR</name>